<evidence type="ECO:0000313" key="1">
    <source>
        <dbReference type="EMBL" id="OLZ50551.1"/>
    </source>
</evidence>
<protein>
    <submittedName>
        <fullName evidence="1">Uncharacterized protein</fullName>
    </submittedName>
</protein>
<gene>
    <name evidence="1" type="ORF">BS329_19185</name>
</gene>
<dbReference type="EMBL" id="MQUQ01000010">
    <property type="protein sequence ID" value="OLZ50551.1"/>
    <property type="molecule type" value="Genomic_DNA"/>
</dbReference>
<dbReference type="RefSeq" id="WP_076162598.1">
    <property type="nucleotide sequence ID" value="NZ_JBEZVB010000049.1"/>
</dbReference>
<proteinExistence type="predicted"/>
<keyword evidence="2" id="KW-1185">Reference proteome</keyword>
<dbReference type="AlphaFoldDB" id="A0A1R0KRX6"/>
<organism evidence="1 2">
    <name type="scientific">Amycolatopsis coloradensis</name>
    <dbReference type="NCBI Taxonomy" id="76021"/>
    <lineage>
        <taxon>Bacteria</taxon>
        <taxon>Bacillati</taxon>
        <taxon>Actinomycetota</taxon>
        <taxon>Actinomycetes</taxon>
        <taxon>Pseudonocardiales</taxon>
        <taxon>Pseudonocardiaceae</taxon>
        <taxon>Amycolatopsis</taxon>
    </lineage>
</organism>
<dbReference type="OrthoDB" id="3629831at2"/>
<evidence type="ECO:0000313" key="2">
    <source>
        <dbReference type="Proteomes" id="UP000187486"/>
    </source>
</evidence>
<name>A0A1R0KRX6_9PSEU</name>
<dbReference type="Proteomes" id="UP000187486">
    <property type="component" value="Unassembled WGS sequence"/>
</dbReference>
<sequence length="83" mass="9238">MTDPTARQDPFGLIGVRDHREYVDALKRLTEQGRRERCVALLSQTEAHVVAELLGQYALQHPSGHLNQLAATLSARLYSRLGA</sequence>
<reference evidence="1 2" key="1">
    <citation type="submission" date="2016-01" db="EMBL/GenBank/DDBJ databases">
        <title>Amycolatopsis coloradensis genome sequencing and assembly.</title>
        <authorList>
            <person name="Mayilraj S."/>
        </authorList>
    </citation>
    <scope>NUCLEOTIDE SEQUENCE [LARGE SCALE GENOMIC DNA]</scope>
    <source>
        <strain evidence="1 2">DSM 44225</strain>
    </source>
</reference>
<accession>A0A1R0KRX6</accession>
<comment type="caution">
    <text evidence="1">The sequence shown here is derived from an EMBL/GenBank/DDBJ whole genome shotgun (WGS) entry which is preliminary data.</text>
</comment>